<feature type="transmembrane region" description="Helical" evidence="2">
    <location>
        <begin position="38"/>
        <end position="58"/>
    </location>
</feature>
<dbReference type="SMART" id="SM00028">
    <property type="entry name" value="TPR"/>
    <property type="match status" value="3"/>
</dbReference>
<evidence type="ECO:0000313" key="3">
    <source>
        <dbReference type="EMBL" id="KJU82843.1"/>
    </source>
</evidence>
<accession>A0A0F3GQC1</accession>
<dbReference type="PROSITE" id="PS50005">
    <property type="entry name" value="TPR"/>
    <property type="match status" value="1"/>
</dbReference>
<dbReference type="Gene3D" id="1.25.40.10">
    <property type="entry name" value="Tetratricopeptide repeat domain"/>
    <property type="match status" value="1"/>
</dbReference>
<keyword evidence="2" id="KW-0812">Transmembrane</keyword>
<sequence>MRLIGLPFQPIQYASTYIGELRTLTLTDIFSFNVSPHIINHLTVNNLAILTVLLCVVTGITRRELRVSHLLLFGGAVILLTKGSRFITEFVLLSLPILVNHMPLSPGEASKALKRPVYVILIVVMMSMPFVFLKTFKGILTGYPYNPTYNPRGITRFLNTIDAGGRVMSEATVGGYLLWQLYPRYRIYMDLDMTSYFSDEDFYWADNVFFNPEVLRKFISAYRPSFFIVPLHNKLFAQRLRAWPSYKAVFFDDVAVLYVNSDDHPAIAQQYELRAVDPFNLLSAGTLSLTAVPSEAFIREIQRVYHVEPSLASVNTALASIYIAGNEHAKALPHAEVVIGALPTLSIGYRLKGEALMAMQRYTEAIDTFKRAVKVAEDTEKSSVYKKISTCYSRLNNYKEAYNALKQGVNAFSVETSYVDLYNLALLSLINQKNSEALMFFKFAYIKVPPHETAWQEKIKAQLSKFVAEGVRAEGVR</sequence>
<dbReference type="EMBL" id="LACI01002146">
    <property type="protein sequence ID" value="KJU82843.1"/>
    <property type="molecule type" value="Genomic_DNA"/>
</dbReference>
<proteinExistence type="predicted"/>
<keyword evidence="2" id="KW-0472">Membrane</keyword>
<organism evidence="3 4">
    <name type="scientific">Candidatus Magnetobacterium bavaricum</name>
    <dbReference type="NCBI Taxonomy" id="29290"/>
    <lineage>
        <taxon>Bacteria</taxon>
        <taxon>Pseudomonadati</taxon>
        <taxon>Nitrospirota</taxon>
        <taxon>Thermodesulfovibrionia</taxon>
        <taxon>Thermodesulfovibrionales</taxon>
        <taxon>Candidatus Magnetobacteriaceae</taxon>
        <taxon>Candidatus Magnetobacterium</taxon>
    </lineage>
</organism>
<keyword evidence="1" id="KW-0802">TPR repeat</keyword>
<keyword evidence="4" id="KW-1185">Reference proteome</keyword>
<comment type="caution">
    <text evidence="3">The sequence shown here is derived from an EMBL/GenBank/DDBJ whole genome shotgun (WGS) entry which is preliminary data.</text>
</comment>
<evidence type="ECO:0000256" key="2">
    <source>
        <dbReference type="SAM" id="Phobius"/>
    </source>
</evidence>
<gene>
    <name evidence="3" type="ORF">MBAV_004959</name>
</gene>
<feature type="repeat" description="TPR" evidence="1">
    <location>
        <begin position="346"/>
        <end position="379"/>
    </location>
</feature>
<evidence type="ECO:0000256" key="1">
    <source>
        <dbReference type="PROSITE-ProRule" id="PRU00339"/>
    </source>
</evidence>
<evidence type="ECO:0000313" key="4">
    <source>
        <dbReference type="Proteomes" id="UP000033423"/>
    </source>
</evidence>
<dbReference type="Proteomes" id="UP000033423">
    <property type="component" value="Unassembled WGS sequence"/>
</dbReference>
<feature type="transmembrane region" description="Helical" evidence="2">
    <location>
        <begin position="117"/>
        <end position="136"/>
    </location>
</feature>
<reference evidence="3 4" key="1">
    <citation type="submission" date="2015-02" db="EMBL/GenBank/DDBJ databases">
        <title>Single-cell genomics of uncultivated deep-branching MTB reveals a conserved set of magnetosome genes.</title>
        <authorList>
            <person name="Kolinko S."/>
            <person name="Richter M."/>
            <person name="Glockner F.O."/>
            <person name="Brachmann A."/>
            <person name="Schuler D."/>
        </authorList>
    </citation>
    <scope>NUCLEOTIDE SEQUENCE [LARGE SCALE GENOMIC DNA]</scope>
    <source>
        <strain evidence="3">TM-1</strain>
    </source>
</reference>
<dbReference type="InterPro" id="IPR011990">
    <property type="entry name" value="TPR-like_helical_dom_sf"/>
</dbReference>
<dbReference type="SUPFAM" id="SSF48452">
    <property type="entry name" value="TPR-like"/>
    <property type="match status" value="1"/>
</dbReference>
<dbReference type="AlphaFoldDB" id="A0A0F3GQC1"/>
<name>A0A0F3GQC1_9BACT</name>
<dbReference type="Pfam" id="PF13424">
    <property type="entry name" value="TPR_12"/>
    <property type="match status" value="1"/>
</dbReference>
<dbReference type="InterPro" id="IPR019734">
    <property type="entry name" value="TPR_rpt"/>
</dbReference>
<keyword evidence="2" id="KW-1133">Transmembrane helix</keyword>
<protein>
    <submittedName>
        <fullName evidence="3">TPR-repeat-containing protein</fullName>
    </submittedName>
</protein>